<name>A0A974DN09_XENLA</name>
<reference evidence="2" key="1">
    <citation type="journal article" date="2016" name="Nature">
        <title>Genome evolution in the allotetraploid frog Xenopus laevis.</title>
        <authorList>
            <person name="Session A.M."/>
            <person name="Uno Y."/>
            <person name="Kwon T."/>
            <person name="Chapman J.A."/>
            <person name="Toyoda A."/>
            <person name="Takahashi S."/>
            <person name="Fukui A."/>
            <person name="Hikosaka A."/>
            <person name="Suzuki A."/>
            <person name="Kondo M."/>
            <person name="van Heeringen S.J."/>
            <person name="Quigley I."/>
            <person name="Heinz S."/>
            <person name="Ogino H."/>
            <person name="Ochi H."/>
            <person name="Hellsten U."/>
            <person name="Lyons J.B."/>
            <person name="Simakov O."/>
            <person name="Putnam N."/>
            <person name="Stites J."/>
            <person name="Kuroki Y."/>
            <person name="Tanaka T."/>
            <person name="Michiue T."/>
            <person name="Watanabe M."/>
            <person name="Bogdanovic O."/>
            <person name="Lister R."/>
            <person name="Georgiou G."/>
            <person name="Paranjpe S.S."/>
            <person name="van Kruijsbergen I."/>
            <person name="Shu S."/>
            <person name="Carlson J."/>
            <person name="Kinoshita T."/>
            <person name="Ohta Y."/>
            <person name="Mawaribuchi S."/>
            <person name="Jenkins J."/>
            <person name="Grimwood J."/>
            <person name="Schmutz J."/>
            <person name="Mitros T."/>
            <person name="Mozaffari S.V."/>
            <person name="Suzuki Y."/>
            <person name="Haramoto Y."/>
            <person name="Yamamoto T.S."/>
            <person name="Takagi C."/>
            <person name="Heald R."/>
            <person name="Miller K."/>
            <person name="Haudenschild C."/>
            <person name="Kitzman J."/>
            <person name="Nakayama T."/>
            <person name="Izutsu Y."/>
            <person name="Robert J."/>
            <person name="Fortriede J."/>
            <person name="Burns K."/>
            <person name="Lotay V."/>
            <person name="Karimi K."/>
            <person name="Yasuoka Y."/>
            <person name="Dichmann D.S."/>
            <person name="Flajnik M.F."/>
            <person name="Houston D.W."/>
            <person name="Shendure J."/>
            <person name="DuPasquier L."/>
            <person name="Vize P.D."/>
            <person name="Zorn A.M."/>
            <person name="Ito M."/>
            <person name="Marcotte E.M."/>
            <person name="Wallingford J.B."/>
            <person name="Ito Y."/>
            <person name="Asashima M."/>
            <person name="Ueno N."/>
            <person name="Matsuda Y."/>
            <person name="Veenstra G.J."/>
            <person name="Fujiyama A."/>
            <person name="Harland R.M."/>
            <person name="Taira M."/>
            <person name="Rokhsar D.S."/>
        </authorList>
    </citation>
    <scope>NUCLEOTIDE SEQUENCE [LARGE SCALE GENOMIC DNA]</scope>
    <source>
        <strain evidence="2">J</strain>
    </source>
</reference>
<dbReference type="EMBL" id="CM004468">
    <property type="protein sequence ID" value="OCT94702.1"/>
    <property type="molecule type" value="Genomic_DNA"/>
</dbReference>
<gene>
    <name evidence="1" type="ORF">XELAEV_18012389mg</name>
</gene>
<evidence type="ECO:0000313" key="1">
    <source>
        <dbReference type="EMBL" id="OCT94702.1"/>
    </source>
</evidence>
<accession>A0A974DN09</accession>
<dbReference type="Proteomes" id="UP000694892">
    <property type="component" value="Chromosome 2L"/>
</dbReference>
<organism evidence="1 2">
    <name type="scientific">Xenopus laevis</name>
    <name type="common">African clawed frog</name>
    <dbReference type="NCBI Taxonomy" id="8355"/>
    <lineage>
        <taxon>Eukaryota</taxon>
        <taxon>Metazoa</taxon>
        <taxon>Chordata</taxon>
        <taxon>Craniata</taxon>
        <taxon>Vertebrata</taxon>
        <taxon>Euteleostomi</taxon>
        <taxon>Amphibia</taxon>
        <taxon>Batrachia</taxon>
        <taxon>Anura</taxon>
        <taxon>Pipoidea</taxon>
        <taxon>Pipidae</taxon>
        <taxon>Xenopodinae</taxon>
        <taxon>Xenopus</taxon>
        <taxon>Xenopus</taxon>
    </lineage>
</organism>
<sequence>MELFFRNLRLKSFFSGPQVTDTARSFSNETNKTQLILKEVGLQNRNSFTPLTTDVVVESYIKLVKNYINKLKSRLKIKPFLGVRPNLNKKDRMQLEMLLTHKDLIFKAADKGGALVVLDKGYDVTDILTELMDTNVSLKLTSDPLKNI</sequence>
<evidence type="ECO:0000313" key="2">
    <source>
        <dbReference type="Proteomes" id="UP000694892"/>
    </source>
</evidence>
<proteinExistence type="predicted"/>
<dbReference type="AlphaFoldDB" id="A0A974DN09"/>
<protein>
    <submittedName>
        <fullName evidence="1">Uncharacterized protein</fullName>
    </submittedName>
</protein>